<dbReference type="Gene3D" id="3.40.50.80">
    <property type="entry name" value="Nucleotide-binding domain of ferredoxin-NADP reductase (FNR) module"/>
    <property type="match status" value="1"/>
</dbReference>
<evidence type="ECO:0000313" key="8">
    <source>
        <dbReference type="EMBL" id="CAD9860165.1"/>
    </source>
</evidence>
<dbReference type="Pfam" id="PF08030">
    <property type="entry name" value="NAD_binding_6"/>
    <property type="match status" value="1"/>
</dbReference>
<dbReference type="SFLD" id="SFLDG01168">
    <property type="entry name" value="Ferric_reductase_subgroup_(FRE"/>
    <property type="match status" value="1"/>
</dbReference>
<evidence type="ECO:0000256" key="6">
    <source>
        <dbReference type="SAM" id="Phobius"/>
    </source>
</evidence>
<accession>A0A7S2UV64</accession>
<evidence type="ECO:0000256" key="1">
    <source>
        <dbReference type="ARBA" id="ARBA00004141"/>
    </source>
</evidence>
<name>A0A7S2UV64_9STRA</name>
<dbReference type="InterPro" id="IPR050369">
    <property type="entry name" value="RBOH/FRE"/>
</dbReference>
<dbReference type="CDD" id="cd06186">
    <property type="entry name" value="NOX_Duox_like_FAD_NADP"/>
    <property type="match status" value="1"/>
</dbReference>
<evidence type="ECO:0000256" key="2">
    <source>
        <dbReference type="ARBA" id="ARBA00022692"/>
    </source>
</evidence>
<dbReference type="InterPro" id="IPR013121">
    <property type="entry name" value="Fe_red_NAD-bd_6"/>
</dbReference>
<dbReference type="PANTHER" id="PTHR11972:SF69">
    <property type="entry name" value="FERRIC REDUCTION OXIDASE 6-RELATED"/>
    <property type="match status" value="1"/>
</dbReference>
<organism evidence="8">
    <name type="scientific">Fibrocapsa japonica</name>
    <dbReference type="NCBI Taxonomy" id="94617"/>
    <lineage>
        <taxon>Eukaryota</taxon>
        <taxon>Sar</taxon>
        <taxon>Stramenopiles</taxon>
        <taxon>Ochrophyta</taxon>
        <taxon>Raphidophyceae</taxon>
        <taxon>Chattonellales</taxon>
        <taxon>Chattonellaceae</taxon>
        <taxon>Fibrocapsa</taxon>
    </lineage>
</organism>
<gene>
    <name evidence="8" type="ORF">FJAP1339_LOCUS2686</name>
</gene>
<dbReference type="Gene3D" id="2.40.30.10">
    <property type="entry name" value="Translation factors"/>
    <property type="match status" value="1"/>
</dbReference>
<evidence type="ECO:0000256" key="5">
    <source>
        <dbReference type="ARBA" id="ARBA00023136"/>
    </source>
</evidence>
<dbReference type="InterPro" id="IPR013112">
    <property type="entry name" value="FAD-bd_8"/>
</dbReference>
<keyword evidence="4" id="KW-0560">Oxidoreductase</keyword>
<feature type="domain" description="FAD-binding FR-type" evidence="7">
    <location>
        <begin position="127"/>
        <end position="252"/>
    </location>
</feature>
<dbReference type="SFLD" id="SFLDS00052">
    <property type="entry name" value="Ferric_Reductase_Domain"/>
    <property type="match status" value="1"/>
</dbReference>
<protein>
    <recommendedName>
        <fullName evidence="7">FAD-binding FR-type domain-containing protein</fullName>
    </recommendedName>
</protein>
<dbReference type="InterPro" id="IPR013130">
    <property type="entry name" value="Fe3_Rdtase_TM_dom"/>
</dbReference>
<dbReference type="InterPro" id="IPR039261">
    <property type="entry name" value="FNR_nucleotide-bd"/>
</dbReference>
<evidence type="ECO:0000256" key="3">
    <source>
        <dbReference type="ARBA" id="ARBA00022989"/>
    </source>
</evidence>
<dbReference type="Pfam" id="PF08022">
    <property type="entry name" value="FAD_binding_8"/>
    <property type="match status" value="1"/>
</dbReference>
<keyword evidence="2 6" id="KW-0812">Transmembrane</keyword>
<proteinExistence type="predicted"/>
<reference evidence="8" key="1">
    <citation type="submission" date="2021-01" db="EMBL/GenBank/DDBJ databases">
        <authorList>
            <person name="Corre E."/>
            <person name="Pelletier E."/>
            <person name="Niang G."/>
            <person name="Scheremetjew M."/>
            <person name="Finn R."/>
            <person name="Kale V."/>
            <person name="Holt S."/>
            <person name="Cochrane G."/>
            <person name="Meng A."/>
            <person name="Brown T."/>
            <person name="Cohen L."/>
        </authorList>
    </citation>
    <scope>NUCLEOTIDE SEQUENCE</scope>
    <source>
        <strain evidence="8">CCMP1661</strain>
    </source>
</reference>
<dbReference type="GO" id="GO:0016491">
    <property type="term" value="F:oxidoreductase activity"/>
    <property type="evidence" value="ECO:0007669"/>
    <property type="project" value="UniProtKB-KW"/>
</dbReference>
<dbReference type="Pfam" id="PF01794">
    <property type="entry name" value="Ferric_reduct"/>
    <property type="match status" value="1"/>
</dbReference>
<keyword evidence="5 6" id="KW-0472">Membrane</keyword>
<dbReference type="InterPro" id="IPR017938">
    <property type="entry name" value="Riboflavin_synthase-like_b-brl"/>
</dbReference>
<evidence type="ECO:0000256" key="4">
    <source>
        <dbReference type="ARBA" id="ARBA00023002"/>
    </source>
</evidence>
<dbReference type="InterPro" id="IPR017927">
    <property type="entry name" value="FAD-bd_FR_type"/>
</dbReference>
<sequence>MVFGVSWEAMIRIHRWLGYLFLALGIAHVICMEMAIAEQGYAMPQNIFKIPLDYHADNFTIPLMFLAFVALLITQGILSLEIVRRRMYEVFYYAHHMALVFFVVMLWHANMAWYYVIGGLALWVVDRGVRMFRNLSNVNVLDAECLDGGIVKLSYLAESGGAGPLKGEETPMQHRAGQFIYLNVPAISTLQWHPFTISSAPSDNATTNHIKNMGPGTFTDSLYQMVHTLSQAGLAHQLAINVDGPYGLPVEFGKYTHILFVAGGIGVTPLHSCFRELYVNVLEGTGRLSGLASVKLVWAARDMGVFTAFKDTLSAVKANPGYRIFSYDLFLTENKDVLKAAPEKSPHGSQLTTTAGRPDINGMISDLQEFGKKALVFACGPAKMQKECQQLSMTYGVDYHGETFEL</sequence>
<comment type="subcellular location">
    <subcellularLocation>
        <location evidence="1">Membrane</location>
        <topology evidence="1">Multi-pass membrane protein</topology>
    </subcellularLocation>
</comment>
<evidence type="ECO:0000259" key="7">
    <source>
        <dbReference type="PROSITE" id="PS51384"/>
    </source>
</evidence>
<dbReference type="GO" id="GO:0005886">
    <property type="term" value="C:plasma membrane"/>
    <property type="evidence" value="ECO:0007669"/>
    <property type="project" value="TreeGrafter"/>
</dbReference>
<dbReference type="AlphaFoldDB" id="A0A7S2UV64"/>
<dbReference type="EMBL" id="HBHR01005462">
    <property type="protein sequence ID" value="CAD9860165.1"/>
    <property type="molecule type" value="Transcribed_RNA"/>
</dbReference>
<keyword evidence="3 6" id="KW-1133">Transmembrane helix</keyword>
<feature type="transmembrane region" description="Helical" evidence="6">
    <location>
        <begin position="59"/>
        <end position="78"/>
    </location>
</feature>
<dbReference type="PANTHER" id="PTHR11972">
    <property type="entry name" value="NADPH OXIDASE"/>
    <property type="match status" value="1"/>
</dbReference>
<dbReference type="SUPFAM" id="SSF63380">
    <property type="entry name" value="Riboflavin synthase domain-like"/>
    <property type="match status" value="1"/>
</dbReference>
<dbReference type="SUPFAM" id="SSF52343">
    <property type="entry name" value="Ferredoxin reductase-like, C-terminal NADP-linked domain"/>
    <property type="match status" value="1"/>
</dbReference>
<feature type="transmembrane region" description="Helical" evidence="6">
    <location>
        <begin position="16"/>
        <end position="36"/>
    </location>
</feature>
<dbReference type="PROSITE" id="PS51384">
    <property type="entry name" value="FAD_FR"/>
    <property type="match status" value="1"/>
</dbReference>